<dbReference type="EMBL" id="OOIL02000561">
    <property type="protein sequence ID" value="VFQ67074.1"/>
    <property type="molecule type" value="Genomic_DNA"/>
</dbReference>
<feature type="region of interest" description="Disordered" evidence="1">
    <location>
        <begin position="168"/>
        <end position="188"/>
    </location>
</feature>
<sequence>MTLPDLSAKEPDASRKDRNSQKRTKVPSSILKSSYSILLRVAASHWLATTHTNTVTKAMGMLLYKIKNDVSVNLAREGFAKDDADKDEPLEPLFQIDYRHFEGNHFNDIETVQSHFKSGVSALLQYLDSKLQANKEELSVMNCKKVALEEENRHLTWLKEMVTDNATAEDGYSQGKSSHWEEDDDLSA</sequence>
<evidence type="ECO:0000313" key="2">
    <source>
        <dbReference type="EMBL" id="VFQ67074.1"/>
    </source>
</evidence>
<proteinExistence type="predicted"/>
<accession>A0A484KSX3</accession>
<feature type="region of interest" description="Disordered" evidence="1">
    <location>
        <begin position="1"/>
        <end position="27"/>
    </location>
</feature>
<protein>
    <submittedName>
        <fullName evidence="2">Uncharacterized protein</fullName>
    </submittedName>
</protein>
<keyword evidence="3" id="KW-1185">Reference proteome</keyword>
<dbReference type="AlphaFoldDB" id="A0A484KSX3"/>
<evidence type="ECO:0000256" key="1">
    <source>
        <dbReference type="SAM" id="MobiDB-lite"/>
    </source>
</evidence>
<organism evidence="2 3">
    <name type="scientific">Cuscuta campestris</name>
    <dbReference type="NCBI Taxonomy" id="132261"/>
    <lineage>
        <taxon>Eukaryota</taxon>
        <taxon>Viridiplantae</taxon>
        <taxon>Streptophyta</taxon>
        <taxon>Embryophyta</taxon>
        <taxon>Tracheophyta</taxon>
        <taxon>Spermatophyta</taxon>
        <taxon>Magnoliopsida</taxon>
        <taxon>eudicotyledons</taxon>
        <taxon>Gunneridae</taxon>
        <taxon>Pentapetalae</taxon>
        <taxon>asterids</taxon>
        <taxon>lamiids</taxon>
        <taxon>Solanales</taxon>
        <taxon>Convolvulaceae</taxon>
        <taxon>Cuscuteae</taxon>
        <taxon>Cuscuta</taxon>
        <taxon>Cuscuta subgen. Grammica</taxon>
        <taxon>Cuscuta sect. Cleistogrammica</taxon>
    </lineage>
</organism>
<dbReference type="Proteomes" id="UP000595140">
    <property type="component" value="Unassembled WGS sequence"/>
</dbReference>
<gene>
    <name evidence="2" type="ORF">CCAM_LOCUS8850</name>
</gene>
<feature type="compositionally biased region" description="Basic and acidic residues" evidence="1">
    <location>
        <begin position="7"/>
        <end position="20"/>
    </location>
</feature>
<name>A0A484KSX3_9ASTE</name>
<reference evidence="2 3" key="1">
    <citation type="submission" date="2018-04" db="EMBL/GenBank/DDBJ databases">
        <authorList>
            <person name="Vogel A."/>
        </authorList>
    </citation>
    <scope>NUCLEOTIDE SEQUENCE [LARGE SCALE GENOMIC DNA]</scope>
</reference>
<evidence type="ECO:0000313" key="3">
    <source>
        <dbReference type="Proteomes" id="UP000595140"/>
    </source>
</evidence>